<dbReference type="InterPro" id="IPR009057">
    <property type="entry name" value="Homeodomain-like_sf"/>
</dbReference>
<proteinExistence type="predicted"/>
<feature type="domain" description="HTH tetR-type" evidence="5">
    <location>
        <begin position="3"/>
        <end position="63"/>
    </location>
</feature>
<keyword evidence="2 4" id="KW-0238">DNA-binding</keyword>
<dbReference type="SUPFAM" id="SSF46689">
    <property type="entry name" value="Homeodomain-like"/>
    <property type="match status" value="1"/>
</dbReference>
<dbReference type="EMBL" id="FNCE01000001">
    <property type="protein sequence ID" value="SDF45089.1"/>
    <property type="molecule type" value="Genomic_DNA"/>
</dbReference>
<protein>
    <submittedName>
        <fullName evidence="6">Transcriptional regulator, TetR family</fullName>
    </submittedName>
</protein>
<dbReference type="PANTHER" id="PTHR47506:SF1">
    <property type="entry name" value="HTH-TYPE TRANSCRIPTIONAL REGULATOR YJDC"/>
    <property type="match status" value="1"/>
</dbReference>
<dbReference type="PRINTS" id="PR00455">
    <property type="entry name" value="HTHTETR"/>
</dbReference>
<dbReference type="OrthoDB" id="9787680at2"/>
<dbReference type="PANTHER" id="PTHR47506">
    <property type="entry name" value="TRANSCRIPTIONAL REGULATORY PROTEIN"/>
    <property type="match status" value="1"/>
</dbReference>
<dbReference type="InterPro" id="IPR036271">
    <property type="entry name" value="Tet_transcr_reg_TetR-rel_C_sf"/>
</dbReference>
<dbReference type="Gene3D" id="1.10.357.10">
    <property type="entry name" value="Tetracycline Repressor, domain 2"/>
    <property type="match status" value="1"/>
</dbReference>
<evidence type="ECO:0000256" key="2">
    <source>
        <dbReference type="ARBA" id="ARBA00023125"/>
    </source>
</evidence>
<evidence type="ECO:0000256" key="3">
    <source>
        <dbReference type="ARBA" id="ARBA00023163"/>
    </source>
</evidence>
<dbReference type="STRING" id="1082479.SAMN05216241_101138"/>
<evidence type="ECO:0000313" key="6">
    <source>
        <dbReference type="EMBL" id="SDF45089.1"/>
    </source>
</evidence>
<evidence type="ECO:0000313" key="7">
    <source>
        <dbReference type="Proteomes" id="UP000199415"/>
    </source>
</evidence>
<keyword evidence="3" id="KW-0804">Transcription</keyword>
<dbReference type="PROSITE" id="PS50977">
    <property type="entry name" value="HTH_TETR_2"/>
    <property type="match status" value="1"/>
</dbReference>
<gene>
    <name evidence="6" type="ORF">SAMN05216241_101138</name>
</gene>
<sequence length="187" mass="19826">MASTKRETLVQTAERLFYEEGFHATGIDRIVAEAGVVRMTLYNNFASKDALVAAVLRERQDRFLRQVDEAVAASQPGQTTRALVAAHGEWLRTCGYRGCILVKAMGEFAEHSPAIYAEALAAKNELRGRIADALRADGLAPDGLGERIFLVLEGCNAAVPVLGAEPAAREAATAVDALLTAAGGAEA</sequence>
<reference evidence="6 7" key="1">
    <citation type="submission" date="2016-10" db="EMBL/GenBank/DDBJ databases">
        <authorList>
            <person name="de Groot N.N."/>
        </authorList>
    </citation>
    <scope>NUCLEOTIDE SEQUENCE [LARGE SCALE GENOMIC DNA]</scope>
    <source>
        <strain evidence="6 7">DSM 25584</strain>
    </source>
</reference>
<evidence type="ECO:0000259" key="5">
    <source>
        <dbReference type="PROSITE" id="PS50977"/>
    </source>
</evidence>
<dbReference type="Proteomes" id="UP000199415">
    <property type="component" value="Unassembled WGS sequence"/>
</dbReference>
<evidence type="ECO:0000256" key="4">
    <source>
        <dbReference type="PROSITE-ProRule" id="PRU00335"/>
    </source>
</evidence>
<dbReference type="GO" id="GO:0003677">
    <property type="term" value="F:DNA binding"/>
    <property type="evidence" value="ECO:0007669"/>
    <property type="project" value="UniProtKB-UniRule"/>
</dbReference>
<name>A0A1G7L7U1_9PROT</name>
<dbReference type="AlphaFoldDB" id="A0A1G7L7U1"/>
<evidence type="ECO:0000256" key="1">
    <source>
        <dbReference type="ARBA" id="ARBA00023015"/>
    </source>
</evidence>
<organism evidence="6 7">
    <name type="scientific">Limimonas halophila</name>
    <dbReference type="NCBI Taxonomy" id="1082479"/>
    <lineage>
        <taxon>Bacteria</taxon>
        <taxon>Pseudomonadati</taxon>
        <taxon>Pseudomonadota</taxon>
        <taxon>Alphaproteobacteria</taxon>
        <taxon>Rhodospirillales</taxon>
        <taxon>Rhodovibrionaceae</taxon>
        <taxon>Limimonas</taxon>
    </lineage>
</organism>
<keyword evidence="7" id="KW-1185">Reference proteome</keyword>
<dbReference type="RefSeq" id="WP_090018198.1">
    <property type="nucleotide sequence ID" value="NZ_FNCE01000001.1"/>
</dbReference>
<feature type="DNA-binding region" description="H-T-H motif" evidence="4">
    <location>
        <begin position="26"/>
        <end position="45"/>
    </location>
</feature>
<keyword evidence="1" id="KW-0805">Transcription regulation</keyword>
<dbReference type="SUPFAM" id="SSF48498">
    <property type="entry name" value="Tetracyclin repressor-like, C-terminal domain"/>
    <property type="match status" value="1"/>
</dbReference>
<dbReference type="InterPro" id="IPR001647">
    <property type="entry name" value="HTH_TetR"/>
</dbReference>
<accession>A0A1G7L7U1</accession>
<dbReference type="Pfam" id="PF00440">
    <property type="entry name" value="TetR_N"/>
    <property type="match status" value="1"/>
</dbReference>